<dbReference type="EMBL" id="BARW01026355">
    <property type="protein sequence ID" value="GAJ04577.1"/>
    <property type="molecule type" value="Genomic_DNA"/>
</dbReference>
<dbReference type="Pfam" id="PF00221">
    <property type="entry name" value="Lyase_aromatic"/>
    <property type="match status" value="1"/>
</dbReference>
<reference evidence="2" key="1">
    <citation type="journal article" date="2014" name="Front. Microbiol.">
        <title>High frequency of phylogenetically diverse reductive dehalogenase-homologous genes in deep subseafloor sedimentary metagenomes.</title>
        <authorList>
            <person name="Kawai M."/>
            <person name="Futagami T."/>
            <person name="Toyoda A."/>
            <person name="Takaki Y."/>
            <person name="Nishi S."/>
            <person name="Hori S."/>
            <person name="Arai W."/>
            <person name="Tsubouchi T."/>
            <person name="Morono Y."/>
            <person name="Uchiyama I."/>
            <person name="Ito T."/>
            <person name="Fujiyama A."/>
            <person name="Inagaki F."/>
            <person name="Takami H."/>
        </authorList>
    </citation>
    <scope>NUCLEOTIDE SEQUENCE</scope>
    <source>
        <strain evidence="2">Expedition CK06-06</strain>
    </source>
</reference>
<proteinExistence type="predicted"/>
<dbReference type="GO" id="GO:0016841">
    <property type="term" value="F:ammonia-lyase activity"/>
    <property type="evidence" value="ECO:0007669"/>
    <property type="project" value="InterPro"/>
</dbReference>
<evidence type="ECO:0000256" key="1">
    <source>
        <dbReference type="ARBA" id="ARBA00023239"/>
    </source>
</evidence>
<dbReference type="InterPro" id="IPR024083">
    <property type="entry name" value="Fumarase/histidase_N"/>
</dbReference>
<dbReference type="InterPro" id="IPR022313">
    <property type="entry name" value="Phe/His_NH3-lyase_AS"/>
</dbReference>
<sequence length="189" mass="20473">MEDIFVNGENLTIENIIDVSRNGERVSLSEGVEEKVLKARKVIENAINENKVIYGVTTGFGKFSDVVISEKKIKQLQKNLIMSHACGVGKPFEKDVVRTMMLLRANSLAKGLSGVRLKVINTLIKMLNKGVHPIIPSQGSVGASGDLTPLAHMALVMIGLGEAEFNGEIFSGNEVMKKAGIEPLVLESK</sequence>
<dbReference type="FunFam" id="1.10.275.10:FF:000005">
    <property type="entry name" value="Histidine ammonia-lyase"/>
    <property type="match status" value="1"/>
</dbReference>
<dbReference type="Gene3D" id="1.10.275.10">
    <property type="entry name" value="Fumarase/aspartase (N-terminal domain)"/>
    <property type="match status" value="1"/>
</dbReference>
<dbReference type="AlphaFoldDB" id="X1ULW7"/>
<dbReference type="InterPro" id="IPR001106">
    <property type="entry name" value="Aromatic_Lyase"/>
</dbReference>
<evidence type="ECO:0008006" key="3">
    <source>
        <dbReference type="Google" id="ProtNLM"/>
    </source>
</evidence>
<keyword evidence="1" id="KW-0456">Lyase</keyword>
<gene>
    <name evidence="2" type="ORF">S12H4_43001</name>
</gene>
<dbReference type="SUPFAM" id="SSF48557">
    <property type="entry name" value="L-aspartase-like"/>
    <property type="match status" value="1"/>
</dbReference>
<organism evidence="2">
    <name type="scientific">marine sediment metagenome</name>
    <dbReference type="NCBI Taxonomy" id="412755"/>
    <lineage>
        <taxon>unclassified sequences</taxon>
        <taxon>metagenomes</taxon>
        <taxon>ecological metagenomes</taxon>
    </lineage>
</organism>
<evidence type="ECO:0000313" key="2">
    <source>
        <dbReference type="EMBL" id="GAJ04577.1"/>
    </source>
</evidence>
<dbReference type="PROSITE" id="PS00488">
    <property type="entry name" value="PAL_HISTIDASE"/>
    <property type="match status" value="1"/>
</dbReference>
<protein>
    <recommendedName>
        <fullName evidence="3">Histidine ammonia-lyase</fullName>
    </recommendedName>
</protein>
<dbReference type="PANTHER" id="PTHR10362">
    <property type="entry name" value="HISTIDINE AMMONIA-LYASE"/>
    <property type="match status" value="1"/>
</dbReference>
<dbReference type="InterPro" id="IPR008948">
    <property type="entry name" value="L-Aspartase-like"/>
</dbReference>
<comment type="caution">
    <text evidence="2">The sequence shown here is derived from an EMBL/GenBank/DDBJ whole genome shotgun (WGS) entry which is preliminary data.</text>
</comment>
<name>X1ULW7_9ZZZZ</name>
<feature type="non-terminal residue" evidence="2">
    <location>
        <position position="189"/>
    </location>
</feature>
<accession>X1ULW7</accession>